<proteinExistence type="predicted"/>
<name>A0A915A616_PARUN</name>
<dbReference type="WBParaSite" id="PgE156_g001_t06">
    <property type="protein sequence ID" value="PgE156_g001_t06"/>
    <property type="gene ID" value="PgE156_g001"/>
</dbReference>
<protein>
    <submittedName>
        <fullName evidence="2">Protein kinase domain-containing protein</fullName>
    </submittedName>
</protein>
<organism evidence="1 2">
    <name type="scientific">Parascaris univalens</name>
    <name type="common">Nematode worm</name>
    <dbReference type="NCBI Taxonomy" id="6257"/>
    <lineage>
        <taxon>Eukaryota</taxon>
        <taxon>Metazoa</taxon>
        <taxon>Ecdysozoa</taxon>
        <taxon>Nematoda</taxon>
        <taxon>Chromadorea</taxon>
        <taxon>Rhabditida</taxon>
        <taxon>Spirurina</taxon>
        <taxon>Ascaridomorpha</taxon>
        <taxon>Ascaridoidea</taxon>
        <taxon>Ascarididae</taxon>
        <taxon>Parascaris</taxon>
    </lineage>
</organism>
<sequence length="92" mass="10476">MVQYGRLAYGTLPSKGVSFVCFIYYSPSLLMSVNRQQIQPSVPSAESDPYFFSVLQIFARAWYGDVISNLIKCPFLLLVRLQNQRTFSSEVP</sequence>
<keyword evidence="1" id="KW-1185">Reference proteome</keyword>
<evidence type="ECO:0000313" key="1">
    <source>
        <dbReference type="Proteomes" id="UP000887569"/>
    </source>
</evidence>
<accession>A0A915A616</accession>
<dbReference type="Proteomes" id="UP000887569">
    <property type="component" value="Unplaced"/>
</dbReference>
<evidence type="ECO:0000313" key="2">
    <source>
        <dbReference type="WBParaSite" id="PgE156_g001_t06"/>
    </source>
</evidence>
<dbReference type="AlphaFoldDB" id="A0A915A616"/>
<reference evidence="2" key="1">
    <citation type="submission" date="2022-11" db="UniProtKB">
        <authorList>
            <consortium name="WormBaseParasite"/>
        </authorList>
    </citation>
    <scope>IDENTIFICATION</scope>
</reference>